<dbReference type="InterPro" id="IPR013655">
    <property type="entry name" value="PAS_fold_3"/>
</dbReference>
<dbReference type="SMART" id="SM00052">
    <property type="entry name" value="EAL"/>
    <property type="match status" value="1"/>
</dbReference>
<dbReference type="RefSeq" id="WP_011235397.1">
    <property type="nucleotide sequence ID" value="NC_006512.1"/>
</dbReference>
<evidence type="ECO:0000256" key="1">
    <source>
        <dbReference type="SAM" id="Phobius"/>
    </source>
</evidence>
<evidence type="ECO:0000313" key="5">
    <source>
        <dbReference type="EMBL" id="AAV83001.1"/>
    </source>
</evidence>
<dbReference type="KEGG" id="ilo:IL2169"/>
<feature type="transmembrane region" description="Helical" evidence="1">
    <location>
        <begin position="63"/>
        <end position="81"/>
    </location>
</feature>
<dbReference type="SMART" id="SM00267">
    <property type="entry name" value="GGDEF"/>
    <property type="match status" value="1"/>
</dbReference>
<evidence type="ECO:0000259" key="2">
    <source>
        <dbReference type="PROSITE" id="PS50112"/>
    </source>
</evidence>
<dbReference type="Pfam" id="PF00563">
    <property type="entry name" value="EAL"/>
    <property type="match status" value="1"/>
</dbReference>
<keyword evidence="1" id="KW-0472">Membrane</keyword>
<protein>
    <submittedName>
        <fullName evidence="5">Membrane-anchored signaling protein (PAS,GGDEF,EAL doamins)</fullName>
    </submittedName>
</protein>
<dbReference type="Gene3D" id="3.20.20.450">
    <property type="entry name" value="EAL domain"/>
    <property type="match status" value="1"/>
</dbReference>
<dbReference type="eggNOG" id="COG5001">
    <property type="taxonomic scope" value="Bacteria"/>
</dbReference>
<dbReference type="CDD" id="cd01948">
    <property type="entry name" value="EAL"/>
    <property type="match status" value="1"/>
</dbReference>
<dbReference type="STRING" id="283942.IL2169"/>
<dbReference type="InterPro" id="IPR035965">
    <property type="entry name" value="PAS-like_dom_sf"/>
</dbReference>
<feature type="domain" description="EAL" evidence="3">
    <location>
        <begin position="504"/>
        <end position="754"/>
    </location>
</feature>
<dbReference type="CDD" id="cd00130">
    <property type="entry name" value="PAS"/>
    <property type="match status" value="1"/>
</dbReference>
<dbReference type="InterPro" id="IPR052155">
    <property type="entry name" value="Biofilm_reg_signaling"/>
</dbReference>
<dbReference type="NCBIfam" id="TIGR00254">
    <property type="entry name" value="GGDEF"/>
    <property type="match status" value="1"/>
</dbReference>
<reference evidence="5 6" key="1">
    <citation type="journal article" date="2004" name="Proc. Natl. Acad. Sci. U.S.A.">
        <title>Genome sequence of the deep-sea gamma-proteobacterium Idiomarina loihiensis reveals amino acid fermentation as a source of carbon and energy.</title>
        <authorList>
            <person name="Hou S."/>
            <person name="Saw J.H."/>
            <person name="Lee K.S."/>
            <person name="Freitas T.A."/>
            <person name="Belisle C."/>
            <person name="Kawarabayasi Y."/>
            <person name="Donachie S.P."/>
            <person name="Pikina A."/>
            <person name="Galperin M.Y."/>
            <person name="Koonin E.V."/>
            <person name="Makarova K.S."/>
            <person name="Omelchenko M.V."/>
            <person name="Sorokin A."/>
            <person name="Wolf Y.I."/>
            <person name="Li Q.X."/>
            <person name="Keum Y.S."/>
            <person name="Campbell S."/>
            <person name="Denery J."/>
            <person name="Aizawa S."/>
            <person name="Shibata S."/>
            <person name="Malahoff A."/>
            <person name="Alam M."/>
        </authorList>
    </citation>
    <scope>NUCLEOTIDE SEQUENCE [LARGE SCALE GENOMIC DNA]</scope>
    <source>
        <strain evidence="6">ATCC BAA-735 / DSM 15497 / L2-TR</strain>
    </source>
</reference>
<dbReference type="PROSITE" id="PS50887">
    <property type="entry name" value="GGDEF"/>
    <property type="match status" value="1"/>
</dbReference>
<sequence length="754" mass="85964">MRDERELTLHRASHKRFFKRPEVVLALSYIIAAIVWEISTNALIPKLPVEADIKTTLIQWEPWAFVALSVVFLFFFIRRIWFLRFKKSRELLHSYLGNSPTVHYELRALDSGFCVDWVSTNCERILGYSTEEVMAPGWWLNNIHPNDVKTVKKTALRGFEEEQFVCEYRFRHQQGHYVWVRDEVRRSSQKPLRFQGSWTNISADYYDTTSINSGKSSEHDVLSGIALLDGRRRVIAIDTPFTDISGLNESACLNSRLEELLSATEIDDIDGGFPCNQSILIVGRDIDKQRYSAILTVREAPASFPGEAAYIATLSDVTRMKLQQRQLQKLAFFNDLTGLPNSNSLALDLTRLLDELPSDRLAAVIVMNVNHFHQVNDQYGHHIGDKILQRLALRLKKAVPFGTKLYNLGGDEFAVVLNHIVEYIDIQNIILEIQAAYEPPFILSDSQRQVQLAASIGASVYPLDGYDAEKLLAQANLAMNSAKDEHNESSTYFKQELETRSYDEIQLEEDVRSVLQTGQMQLVYQPVLNMQHQVVGVEALLRWEHPDLGSLKPDQFLPQFDANGMLDTLGVWVVEQVIEQIDLWQEQDTVPGKIGINLATEQISQKLYQTVSQFVKKTPKLAAKLEFDLSESSLQEPLPHTLEIIEQLHQLGITLVIDRFGKGVASMLHLKTMPVSKIKIEREFIRDLDTNERSRNLVRAVIRMTSELGLEVQAVGVENQAQLDTLAEFGCHYWQGKLYMLPQTADTVFTQDTN</sequence>
<dbReference type="InterPro" id="IPR000014">
    <property type="entry name" value="PAS"/>
</dbReference>
<dbReference type="HOGENOM" id="CLU_000445_70_20_6"/>
<dbReference type="PROSITE" id="PS50112">
    <property type="entry name" value="PAS"/>
    <property type="match status" value="1"/>
</dbReference>
<evidence type="ECO:0000259" key="4">
    <source>
        <dbReference type="PROSITE" id="PS50887"/>
    </source>
</evidence>
<dbReference type="Pfam" id="PF08447">
    <property type="entry name" value="PAS_3"/>
    <property type="match status" value="1"/>
</dbReference>
<accession>Q5QVI1</accession>
<dbReference type="SUPFAM" id="SSF141868">
    <property type="entry name" value="EAL domain-like"/>
    <property type="match status" value="1"/>
</dbReference>
<dbReference type="SUPFAM" id="SSF55073">
    <property type="entry name" value="Nucleotide cyclase"/>
    <property type="match status" value="1"/>
</dbReference>
<dbReference type="Gene3D" id="3.30.450.20">
    <property type="entry name" value="PAS domain"/>
    <property type="match status" value="1"/>
</dbReference>
<feature type="transmembrane region" description="Helical" evidence="1">
    <location>
        <begin position="21"/>
        <end position="43"/>
    </location>
</feature>
<proteinExistence type="predicted"/>
<dbReference type="EMBL" id="AE017340">
    <property type="protein sequence ID" value="AAV83001.1"/>
    <property type="molecule type" value="Genomic_DNA"/>
</dbReference>
<name>Q5QVI1_IDILO</name>
<evidence type="ECO:0000313" key="6">
    <source>
        <dbReference type="Proteomes" id="UP000001171"/>
    </source>
</evidence>
<dbReference type="SUPFAM" id="SSF55785">
    <property type="entry name" value="PYP-like sensor domain (PAS domain)"/>
    <property type="match status" value="1"/>
</dbReference>
<dbReference type="InterPro" id="IPR043128">
    <property type="entry name" value="Rev_trsase/Diguanyl_cyclase"/>
</dbReference>
<feature type="domain" description="GGDEF" evidence="4">
    <location>
        <begin position="360"/>
        <end position="496"/>
    </location>
</feature>
<dbReference type="Proteomes" id="UP000001171">
    <property type="component" value="Chromosome"/>
</dbReference>
<gene>
    <name evidence="5" type="ordered locus">IL2169</name>
</gene>
<keyword evidence="1" id="KW-1133">Transmembrane helix</keyword>
<dbReference type="AlphaFoldDB" id="Q5QVI1"/>
<organism evidence="5 6">
    <name type="scientific">Idiomarina loihiensis (strain ATCC BAA-735 / DSM 15497 / L2-TR)</name>
    <dbReference type="NCBI Taxonomy" id="283942"/>
    <lineage>
        <taxon>Bacteria</taxon>
        <taxon>Pseudomonadati</taxon>
        <taxon>Pseudomonadota</taxon>
        <taxon>Gammaproteobacteria</taxon>
        <taxon>Alteromonadales</taxon>
        <taxon>Idiomarinaceae</taxon>
        <taxon>Idiomarina</taxon>
    </lineage>
</organism>
<keyword evidence="1" id="KW-0812">Transmembrane</keyword>
<dbReference type="PANTHER" id="PTHR44757">
    <property type="entry name" value="DIGUANYLATE CYCLASE DGCP"/>
    <property type="match status" value="1"/>
</dbReference>
<dbReference type="NCBIfam" id="TIGR00229">
    <property type="entry name" value="sensory_box"/>
    <property type="match status" value="1"/>
</dbReference>
<dbReference type="InterPro" id="IPR035919">
    <property type="entry name" value="EAL_sf"/>
</dbReference>
<dbReference type="OrthoDB" id="6231665at2"/>
<dbReference type="InterPro" id="IPR000160">
    <property type="entry name" value="GGDEF_dom"/>
</dbReference>
<dbReference type="InterPro" id="IPR029787">
    <property type="entry name" value="Nucleotide_cyclase"/>
</dbReference>
<feature type="domain" description="PAS" evidence="2">
    <location>
        <begin position="118"/>
        <end position="162"/>
    </location>
</feature>
<keyword evidence="6" id="KW-1185">Reference proteome</keyword>
<dbReference type="PANTHER" id="PTHR44757:SF2">
    <property type="entry name" value="BIOFILM ARCHITECTURE MAINTENANCE PROTEIN MBAA"/>
    <property type="match status" value="1"/>
</dbReference>
<dbReference type="PROSITE" id="PS50883">
    <property type="entry name" value="EAL"/>
    <property type="match status" value="1"/>
</dbReference>
<dbReference type="Gene3D" id="3.30.70.270">
    <property type="match status" value="1"/>
</dbReference>
<dbReference type="CDD" id="cd01949">
    <property type="entry name" value="GGDEF"/>
    <property type="match status" value="1"/>
</dbReference>
<dbReference type="Pfam" id="PF00990">
    <property type="entry name" value="GGDEF"/>
    <property type="match status" value="1"/>
</dbReference>
<dbReference type="InterPro" id="IPR001633">
    <property type="entry name" value="EAL_dom"/>
</dbReference>
<dbReference type="GeneID" id="41337358"/>
<evidence type="ECO:0000259" key="3">
    <source>
        <dbReference type="PROSITE" id="PS50883"/>
    </source>
</evidence>